<reference evidence="1" key="1">
    <citation type="journal article" date="2021" name="PeerJ">
        <title>Extensive microbial diversity within the chicken gut microbiome revealed by metagenomics and culture.</title>
        <authorList>
            <person name="Gilroy R."/>
            <person name="Ravi A."/>
            <person name="Getino M."/>
            <person name="Pursley I."/>
            <person name="Horton D.L."/>
            <person name="Alikhan N.F."/>
            <person name="Baker D."/>
            <person name="Gharbi K."/>
            <person name="Hall N."/>
            <person name="Watson M."/>
            <person name="Adriaenssens E.M."/>
            <person name="Foster-Nyarko E."/>
            <person name="Jarju S."/>
            <person name="Secka A."/>
            <person name="Antonio M."/>
            <person name="Oren A."/>
            <person name="Chaudhuri R.R."/>
            <person name="La Ragione R."/>
            <person name="Hildebrand F."/>
            <person name="Pallen M.J."/>
        </authorList>
    </citation>
    <scope>NUCLEOTIDE SEQUENCE</scope>
    <source>
        <strain evidence="1">ChiSxjej1B13-11762</strain>
    </source>
</reference>
<protein>
    <submittedName>
        <fullName evidence="1">Uncharacterized protein</fullName>
    </submittedName>
</protein>
<proteinExistence type="predicted"/>
<name>A0A9D1UE62_9FIRM</name>
<gene>
    <name evidence="1" type="ORF">H9873_09470</name>
</gene>
<dbReference type="Proteomes" id="UP000824263">
    <property type="component" value="Unassembled WGS sequence"/>
</dbReference>
<comment type="caution">
    <text evidence="1">The sequence shown here is derived from an EMBL/GenBank/DDBJ whole genome shotgun (WGS) entry which is preliminary data.</text>
</comment>
<organism evidence="1 2">
    <name type="scientific">Candidatus Dorea gallistercoris</name>
    <dbReference type="NCBI Taxonomy" id="2838542"/>
    <lineage>
        <taxon>Bacteria</taxon>
        <taxon>Bacillati</taxon>
        <taxon>Bacillota</taxon>
        <taxon>Clostridia</taxon>
        <taxon>Lachnospirales</taxon>
        <taxon>Lachnospiraceae</taxon>
        <taxon>Dorea</taxon>
    </lineage>
</organism>
<dbReference type="AlphaFoldDB" id="A0A9D1UE62"/>
<sequence length="122" mass="15022">MQERLPFYMVYQTPFFGDDEERNARRDYDYMKSVYPDTAKRMMPFVEEECDRLMYDGSMIYDEYPDQLQLRLMCARIYDRAKGGEENPGKWLQDLIQVMVCQELCQRRREYRKYSKSYYFGK</sequence>
<evidence type="ECO:0000313" key="2">
    <source>
        <dbReference type="Proteomes" id="UP000824263"/>
    </source>
</evidence>
<evidence type="ECO:0000313" key="1">
    <source>
        <dbReference type="EMBL" id="HIW84539.1"/>
    </source>
</evidence>
<dbReference type="EMBL" id="DXGF01000164">
    <property type="protein sequence ID" value="HIW84539.1"/>
    <property type="molecule type" value="Genomic_DNA"/>
</dbReference>
<accession>A0A9D1UE62</accession>
<reference evidence="1" key="2">
    <citation type="submission" date="2021-04" db="EMBL/GenBank/DDBJ databases">
        <authorList>
            <person name="Gilroy R."/>
        </authorList>
    </citation>
    <scope>NUCLEOTIDE SEQUENCE</scope>
    <source>
        <strain evidence="1">ChiSxjej1B13-11762</strain>
    </source>
</reference>